<evidence type="ECO:0000313" key="3">
    <source>
        <dbReference type="EMBL" id="APT91097.1"/>
    </source>
</evidence>
<feature type="chain" id="PRO_5012205422" description="DUF2752 domain-containing protein" evidence="2">
    <location>
        <begin position="32"/>
        <end position="141"/>
    </location>
</feature>
<reference evidence="3 4" key="1">
    <citation type="submission" date="2014-08" db="EMBL/GenBank/DDBJ databases">
        <title>Complete genome sequence of Corynebacterium sphenisci CECT 5990(T) (=DSM 44792(T)), isolated from healthy wild penguins.</title>
        <authorList>
            <person name="Ruckert C."/>
            <person name="Albersmeier A."/>
            <person name="Winkler A."/>
            <person name="Kalinowski J."/>
        </authorList>
    </citation>
    <scope>NUCLEOTIDE SEQUENCE [LARGE SCALE GENOMIC DNA]</scope>
    <source>
        <strain evidence="3 4">DSM 44792</strain>
    </source>
</reference>
<keyword evidence="1" id="KW-0472">Membrane</keyword>
<keyword evidence="1" id="KW-0812">Transmembrane</keyword>
<dbReference type="RefSeq" id="WP_075692517.1">
    <property type="nucleotide sequence ID" value="NZ_CP009248.1"/>
</dbReference>
<evidence type="ECO:0000256" key="1">
    <source>
        <dbReference type="SAM" id="Phobius"/>
    </source>
</evidence>
<gene>
    <name evidence="3" type="ORF">CSPHI_08765</name>
</gene>
<dbReference type="KEGG" id="csph:CSPHI_08765"/>
<dbReference type="PROSITE" id="PS51257">
    <property type="entry name" value="PROKAR_LIPOPROTEIN"/>
    <property type="match status" value="1"/>
</dbReference>
<feature type="transmembrane region" description="Helical" evidence="1">
    <location>
        <begin position="113"/>
        <end position="131"/>
    </location>
</feature>
<keyword evidence="1" id="KW-1133">Transmembrane helix</keyword>
<dbReference type="STRING" id="1437874.CSPHI_08765"/>
<dbReference type="InterPro" id="IPR021215">
    <property type="entry name" value="DUF2752"/>
</dbReference>
<name>A0A1L7CZ41_9CORY</name>
<dbReference type="EMBL" id="CP009248">
    <property type="protein sequence ID" value="APT91097.1"/>
    <property type="molecule type" value="Genomic_DNA"/>
</dbReference>
<protein>
    <recommendedName>
        <fullName evidence="5">DUF2752 domain-containing protein</fullName>
    </recommendedName>
</protein>
<keyword evidence="4" id="KW-1185">Reference proteome</keyword>
<feature type="signal peptide" evidence="2">
    <location>
        <begin position="1"/>
        <end position="31"/>
    </location>
</feature>
<proteinExistence type="predicted"/>
<evidence type="ECO:0000256" key="2">
    <source>
        <dbReference type="SAM" id="SignalP"/>
    </source>
</evidence>
<evidence type="ECO:0000313" key="4">
    <source>
        <dbReference type="Proteomes" id="UP000185469"/>
    </source>
</evidence>
<sequence>MAPARPARGRPHPAAPAAAAAAALAGCAALAAADPETPGGPVPACPTRALLGVDCPVCGTARMLQALTRADLPAALGYNALGVVAVALAGWAWLAWAARALGRPAAGPARIPGLGRIAVAALIAWTVLRLIPHPALDVLRP</sequence>
<accession>A0A1L7CZ41</accession>
<organism evidence="3 4">
    <name type="scientific">Corynebacterium sphenisci DSM 44792</name>
    <dbReference type="NCBI Taxonomy" id="1437874"/>
    <lineage>
        <taxon>Bacteria</taxon>
        <taxon>Bacillati</taxon>
        <taxon>Actinomycetota</taxon>
        <taxon>Actinomycetes</taxon>
        <taxon>Mycobacteriales</taxon>
        <taxon>Corynebacteriaceae</taxon>
        <taxon>Corynebacterium</taxon>
    </lineage>
</organism>
<feature type="transmembrane region" description="Helical" evidence="1">
    <location>
        <begin position="76"/>
        <end position="101"/>
    </location>
</feature>
<dbReference type="Pfam" id="PF10825">
    <property type="entry name" value="DUF2752"/>
    <property type="match status" value="1"/>
</dbReference>
<keyword evidence="2" id="KW-0732">Signal</keyword>
<evidence type="ECO:0008006" key="5">
    <source>
        <dbReference type="Google" id="ProtNLM"/>
    </source>
</evidence>
<dbReference type="Proteomes" id="UP000185469">
    <property type="component" value="Chromosome"/>
</dbReference>
<dbReference type="OrthoDB" id="5966662at2"/>
<dbReference type="AlphaFoldDB" id="A0A1L7CZ41"/>